<evidence type="ECO:0000259" key="15">
    <source>
        <dbReference type="Pfam" id="PF07731"/>
    </source>
</evidence>
<evidence type="ECO:0000256" key="1">
    <source>
        <dbReference type="ARBA" id="ARBA00000349"/>
    </source>
</evidence>
<gene>
    <name evidence="17" type="ORF">ILEXP_LOCUS43711</name>
</gene>
<dbReference type="CDD" id="cd13849">
    <property type="entry name" value="CuRO_1_LCC_plant"/>
    <property type="match status" value="1"/>
</dbReference>
<reference evidence="17 18" key="1">
    <citation type="submission" date="2024-02" db="EMBL/GenBank/DDBJ databases">
        <authorList>
            <person name="Vignale AGUSTIN F."/>
            <person name="Sosa J E."/>
            <person name="Modenutti C."/>
        </authorList>
    </citation>
    <scope>NUCLEOTIDE SEQUENCE [LARGE SCALE GENOMIC DNA]</scope>
</reference>
<evidence type="ECO:0000256" key="4">
    <source>
        <dbReference type="ARBA" id="ARBA00012297"/>
    </source>
</evidence>
<comment type="function">
    <text evidence="13">Lignin degradation and detoxification of lignin-derived products.</text>
</comment>
<evidence type="ECO:0000256" key="11">
    <source>
        <dbReference type="ARBA" id="ARBA00023180"/>
    </source>
</evidence>
<keyword evidence="6 13" id="KW-0964">Secreted</keyword>
<dbReference type="GO" id="GO:0046872">
    <property type="term" value="F:metal ion binding"/>
    <property type="evidence" value="ECO:0007669"/>
    <property type="project" value="UniProtKB-KW"/>
</dbReference>
<dbReference type="Pfam" id="PF07732">
    <property type="entry name" value="Cu-oxidase_3"/>
    <property type="match status" value="1"/>
</dbReference>
<dbReference type="CDD" id="cd13897">
    <property type="entry name" value="CuRO_3_LCC_plant"/>
    <property type="match status" value="1"/>
</dbReference>
<dbReference type="InterPro" id="IPR011707">
    <property type="entry name" value="Cu-oxidase-like_N"/>
</dbReference>
<dbReference type="EMBL" id="CAUOFW020006269">
    <property type="protein sequence ID" value="CAK9173977.1"/>
    <property type="molecule type" value="Genomic_DNA"/>
</dbReference>
<evidence type="ECO:0000313" key="18">
    <source>
        <dbReference type="Proteomes" id="UP001642360"/>
    </source>
</evidence>
<keyword evidence="18" id="KW-1185">Reference proteome</keyword>
<evidence type="ECO:0000256" key="3">
    <source>
        <dbReference type="ARBA" id="ARBA00010609"/>
    </source>
</evidence>
<evidence type="ECO:0000256" key="13">
    <source>
        <dbReference type="RuleBase" id="RU361119"/>
    </source>
</evidence>
<dbReference type="CDD" id="cd13875">
    <property type="entry name" value="CuRO_2_LCC_plant"/>
    <property type="match status" value="1"/>
</dbReference>
<keyword evidence="8 13" id="KW-0677">Repeat</keyword>
<keyword evidence="12 13" id="KW-0439">Lignin degradation</keyword>
<comment type="similarity">
    <text evidence="3 13">Belongs to the multicopper oxidase family.</text>
</comment>
<dbReference type="InterPro" id="IPR011706">
    <property type="entry name" value="Cu-oxidase_C"/>
</dbReference>
<evidence type="ECO:0000259" key="14">
    <source>
        <dbReference type="Pfam" id="PF00394"/>
    </source>
</evidence>
<keyword evidence="10 13" id="KW-0186">Copper</keyword>
<feature type="domain" description="Plastocyanin-like" evidence="14">
    <location>
        <begin position="161"/>
        <end position="310"/>
    </location>
</feature>
<evidence type="ECO:0000256" key="10">
    <source>
        <dbReference type="ARBA" id="ARBA00023008"/>
    </source>
</evidence>
<feature type="domain" description="Plastocyanin-like" evidence="16">
    <location>
        <begin position="35"/>
        <end position="148"/>
    </location>
</feature>
<dbReference type="SUPFAM" id="SSF49503">
    <property type="entry name" value="Cupredoxins"/>
    <property type="match status" value="3"/>
</dbReference>
<dbReference type="InterPro" id="IPR033138">
    <property type="entry name" value="Cu_oxidase_CS"/>
</dbReference>
<dbReference type="PANTHER" id="PTHR11709:SF443">
    <property type="entry name" value="LACCASE-15"/>
    <property type="match status" value="1"/>
</dbReference>
<evidence type="ECO:0000256" key="5">
    <source>
        <dbReference type="ARBA" id="ARBA00022523"/>
    </source>
</evidence>
<dbReference type="GO" id="GO:0052716">
    <property type="term" value="F:hydroquinone:oxygen oxidoreductase activity"/>
    <property type="evidence" value="ECO:0007669"/>
    <property type="project" value="UniProtKB-EC"/>
</dbReference>
<dbReference type="Proteomes" id="UP001642360">
    <property type="component" value="Unassembled WGS sequence"/>
</dbReference>
<dbReference type="PANTHER" id="PTHR11709">
    <property type="entry name" value="MULTI-COPPER OXIDASE"/>
    <property type="match status" value="1"/>
</dbReference>
<proteinExistence type="inferred from homology"/>
<dbReference type="PROSITE" id="PS00079">
    <property type="entry name" value="MULTICOPPER_OXIDASE1"/>
    <property type="match status" value="1"/>
</dbReference>
<keyword evidence="7 13" id="KW-0479">Metal-binding</keyword>
<dbReference type="Pfam" id="PF00394">
    <property type="entry name" value="Cu-oxidase"/>
    <property type="match status" value="1"/>
</dbReference>
<feature type="domain" description="Plastocyanin-like" evidence="15">
    <location>
        <begin position="436"/>
        <end position="552"/>
    </location>
</feature>
<dbReference type="Gene3D" id="2.60.40.420">
    <property type="entry name" value="Cupredoxins - blue copper proteins"/>
    <property type="match status" value="3"/>
</dbReference>
<dbReference type="InterPro" id="IPR001117">
    <property type="entry name" value="Cu-oxidase_2nd"/>
</dbReference>
<keyword evidence="11" id="KW-0325">Glycoprotein</keyword>
<keyword evidence="5 13" id="KW-0052">Apoplast</keyword>
<sequence length="569" mass="64461">MWSGKKAFSFYVMVFITIGDFVNCEAWNYRYKFFVKESPYTRLCKTKKILTVNGQFPGPTLYAHKGDTIIVDVHNKAKQNITLHWHGVKQQRYPWSDGPEYVTQCPIKPGHKFSQKVIFSAEEGTLWWHAHSTWSRATVHGAIIIYPKTGTSYPFPKPHAEVPIILGEWWKKDVRKVYEGLLATGGEPNVSDAFTINGQPGLLYPCSKRETYKLKVVYGKTYLLRLVNAAMNEVLFFSIAKHNLTVVGADGSYTKQLTNNYIVISPGQTLDCLFHANQKPDHYYMAARAYSSGVNVSFDNTTTTAILHYSDCYATSSSPSFPYLPYYNDTTSAFNFTGRLRSLANEDHPISVPLYLTKRLISTISVNSFPCYPNGTCQGPNGTRLSASMNNISFVNPPRLDVLQAYYYHVHGVYGKRFPSFPPFVFNFTADYLPLNLQTPIHGTEVKFLKYNSMVEMILQGTNLVAGIDHPMHLHGYSFYVVGWGFGNFDKHKDTLNFNLVDPPFLNTVMVPRNGWTAIRFKANNPGVWFMHCHFERHLTWGMDTVFIVKDGKGPGASMLPPPPDMPPC</sequence>
<comment type="cofactor">
    <cofactor evidence="13">
        <name>Cu cation</name>
        <dbReference type="ChEBI" id="CHEBI:23378"/>
    </cofactor>
    <text evidence="13">Binds 4 Cu cations per monomer.</text>
</comment>
<dbReference type="EC" id="1.10.3.2" evidence="4 13"/>
<keyword evidence="9 13" id="KW-0560">Oxidoreductase</keyword>
<name>A0ABC8TX20_9AQUA</name>
<dbReference type="NCBIfam" id="TIGR03389">
    <property type="entry name" value="laccase"/>
    <property type="match status" value="1"/>
</dbReference>
<evidence type="ECO:0000256" key="8">
    <source>
        <dbReference type="ARBA" id="ARBA00022737"/>
    </source>
</evidence>
<evidence type="ECO:0000256" key="6">
    <source>
        <dbReference type="ARBA" id="ARBA00022525"/>
    </source>
</evidence>
<protein>
    <recommendedName>
        <fullName evidence="4 13">Laccase</fullName>
        <ecNumber evidence="4 13">1.10.3.2</ecNumber>
    </recommendedName>
    <alternativeName>
        <fullName evidence="13">Benzenediol:oxygen oxidoreductase</fullName>
    </alternativeName>
    <alternativeName>
        <fullName evidence="13">Diphenol oxidase</fullName>
    </alternativeName>
    <alternativeName>
        <fullName evidence="13">Urishiol oxidase</fullName>
    </alternativeName>
</protein>
<organism evidence="17 18">
    <name type="scientific">Ilex paraguariensis</name>
    <name type="common">yerba mate</name>
    <dbReference type="NCBI Taxonomy" id="185542"/>
    <lineage>
        <taxon>Eukaryota</taxon>
        <taxon>Viridiplantae</taxon>
        <taxon>Streptophyta</taxon>
        <taxon>Embryophyta</taxon>
        <taxon>Tracheophyta</taxon>
        <taxon>Spermatophyta</taxon>
        <taxon>Magnoliopsida</taxon>
        <taxon>eudicotyledons</taxon>
        <taxon>Gunneridae</taxon>
        <taxon>Pentapetalae</taxon>
        <taxon>asterids</taxon>
        <taxon>campanulids</taxon>
        <taxon>Aquifoliales</taxon>
        <taxon>Aquifoliaceae</taxon>
        <taxon>Ilex</taxon>
    </lineage>
</organism>
<dbReference type="PROSITE" id="PS00080">
    <property type="entry name" value="MULTICOPPER_OXIDASE2"/>
    <property type="match status" value="1"/>
</dbReference>
<dbReference type="AlphaFoldDB" id="A0ABC8TX20"/>
<dbReference type="GO" id="GO:0048046">
    <property type="term" value="C:apoplast"/>
    <property type="evidence" value="ECO:0007669"/>
    <property type="project" value="UniProtKB-SubCell"/>
</dbReference>
<accession>A0ABC8TX20</accession>
<dbReference type="InterPro" id="IPR008972">
    <property type="entry name" value="Cupredoxin"/>
</dbReference>
<evidence type="ECO:0000256" key="9">
    <source>
        <dbReference type="ARBA" id="ARBA00023002"/>
    </source>
</evidence>
<comment type="subcellular location">
    <subcellularLocation>
        <location evidence="2 13">Secreted</location>
        <location evidence="2 13">Extracellular space</location>
        <location evidence="2 13">Apoplast</location>
    </subcellularLocation>
</comment>
<comment type="catalytic activity">
    <reaction evidence="1 13">
        <text>4 hydroquinone + O2 = 4 benzosemiquinone + 2 H2O</text>
        <dbReference type="Rhea" id="RHEA:11276"/>
        <dbReference type="ChEBI" id="CHEBI:15377"/>
        <dbReference type="ChEBI" id="CHEBI:15379"/>
        <dbReference type="ChEBI" id="CHEBI:17594"/>
        <dbReference type="ChEBI" id="CHEBI:17977"/>
        <dbReference type="EC" id="1.10.3.2"/>
    </reaction>
</comment>
<dbReference type="GO" id="GO:0046274">
    <property type="term" value="P:lignin catabolic process"/>
    <property type="evidence" value="ECO:0007669"/>
    <property type="project" value="UniProtKB-KW"/>
</dbReference>
<dbReference type="InterPro" id="IPR017761">
    <property type="entry name" value="Laccase"/>
</dbReference>
<dbReference type="InterPro" id="IPR045087">
    <property type="entry name" value="Cu-oxidase_fam"/>
</dbReference>
<dbReference type="InterPro" id="IPR034289">
    <property type="entry name" value="CuRO_3_LCC"/>
</dbReference>
<evidence type="ECO:0000313" key="17">
    <source>
        <dbReference type="EMBL" id="CAK9173977.1"/>
    </source>
</evidence>
<dbReference type="Pfam" id="PF07731">
    <property type="entry name" value="Cu-oxidase_2"/>
    <property type="match status" value="1"/>
</dbReference>
<evidence type="ECO:0000256" key="2">
    <source>
        <dbReference type="ARBA" id="ARBA00004271"/>
    </source>
</evidence>
<dbReference type="InterPro" id="IPR002355">
    <property type="entry name" value="Cu_oxidase_Cu_BS"/>
</dbReference>
<dbReference type="FunFam" id="2.60.40.420:FF:000049">
    <property type="entry name" value="Laccase"/>
    <property type="match status" value="1"/>
</dbReference>
<evidence type="ECO:0000256" key="7">
    <source>
        <dbReference type="ARBA" id="ARBA00022723"/>
    </source>
</evidence>
<dbReference type="InterPro" id="IPR034288">
    <property type="entry name" value="CuRO_1_LCC"/>
</dbReference>
<comment type="caution">
    <text evidence="17">The sequence shown here is derived from an EMBL/GenBank/DDBJ whole genome shotgun (WGS) entry which is preliminary data.</text>
</comment>
<evidence type="ECO:0000256" key="12">
    <source>
        <dbReference type="ARBA" id="ARBA00023185"/>
    </source>
</evidence>
<dbReference type="InterPro" id="IPR034285">
    <property type="entry name" value="CuRO_2_LCC"/>
</dbReference>
<evidence type="ECO:0000259" key="16">
    <source>
        <dbReference type="Pfam" id="PF07732"/>
    </source>
</evidence>